<dbReference type="AlphaFoldDB" id="A0A344UQ41"/>
<dbReference type="InterPro" id="IPR050979">
    <property type="entry name" value="LD-transpeptidase"/>
</dbReference>
<dbReference type="PROSITE" id="PS52029">
    <property type="entry name" value="LD_TPASE"/>
    <property type="match status" value="1"/>
</dbReference>
<evidence type="ECO:0000256" key="10">
    <source>
        <dbReference type="ARBA" id="ARBA00023315"/>
    </source>
</evidence>
<keyword evidence="9" id="KW-0449">Lipoprotein</keyword>
<feature type="domain" description="L,D-TPase catalytic" evidence="16">
    <location>
        <begin position="250"/>
        <end position="375"/>
    </location>
</feature>
<dbReference type="Gene3D" id="2.60.40.3780">
    <property type="match status" value="1"/>
</dbReference>
<keyword evidence="3 17" id="KW-0808">Transferase</keyword>
<dbReference type="GO" id="GO:0071972">
    <property type="term" value="F:peptidoglycan L,D-transpeptidase activity"/>
    <property type="evidence" value="ECO:0007669"/>
    <property type="project" value="TreeGrafter"/>
</dbReference>
<dbReference type="UniPathway" id="UPA00219"/>
<dbReference type="KEGG" id="acij:JS278_00192"/>
<name>A0A344UQ41_9ACTN</name>
<reference evidence="17 18" key="1">
    <citation type="submission" date="2017-12" db="EMBL/GenBank/DDBJ databases">
        <title>The whole genome sequence of the Acidipropionibacterium virtanenii sp. nov. type strain JS278.</title>
        <authorList>
            <person name="Laine P."/>
            <person name="Deptula P."/>
            <person name="Varmanen P."/>
            <person name="Auvinen P."/>
        </authorList>
    </citation>
    <scope>NUCLEOTIDE SEQUENCE [LARGE SCALE GENOMIC DNA]</scope>
    <source>
        <strain evidence="17 18">JS278</strain>
    </source>
</reference>
<evidence type="ECO:0000256" key="3">
    <source>
        <dbReference type="ARBA" id="ARBA00022679"/>
    </source>
</evidence>
<keyword evidence="6 13" id="KW-0573">Peptidoglycan synthesis</keyword>
<feature type="region of interest" description="Disordered" evidence="14">
    <location>
        <begin position="29"/>
        <end position="57"/>
    </location>
</feature>
<evidence type="ECO:0000256" key="7">
    <source>
        <dbReference type="ARBA" id="ARBA00023136"/>
    </source>
</evidence>
<evidence type="ECO:0000256" key="4">
    <source>
        <dbReference type="ARBA" id="ARBA00022729"/>
    </source>
</evidence>
<evidence type="ECO:0000256" key="11">
    <source>
        <dbReference type="ARBA" id="ARBA00023316"/>
    </source>
</evidence>
<evidence type="ECO:0000256" key="6">
    <source>
        <dbReference type="ARBA" id="ARBA00022984"/>
    </source>
</evidence>
<gene>
    <name evidence="17" type="primary">lppS</name>
    <name evidence="17" type="ORF">JS278_00192</name>
</gene>
<proteinExistence type="predicted"/>
<feature type="chain" id="PRO_5016971999" evidence="15">
    <location>
        <begin position="32"/>
        <end position="403"/>
    </location>
</feature>
<dbReference type="Gene3D" id="2.40.440.10">
    <property type="entry name" value="L,D-transpeptidase catalytic domain-like"/>
    <property type="match status" value="1"/>
</dbReference>
<evidence type="ECO:0000256" key="12">
    <source>
        <dbReference type="ARBA" id="ARBA00060592"/>
    </source>
</evidence>
<dbReference type="PANTHER" id="PTHR30582:SF2">
    <property type="entry name" value="L,D-TRANSPEPTIDASE YCIB-RELATED"/>
    <property type="match status" value="1"/>
</dbReference>
<comment type="pathway">
    <text evidence="12">Glycan biosynthesis.</text>
</comment>
<dbReference type="CDD" id="cd13432">
    <property type="entry name" value="LDT_IgD_like_2"/>
    <property type="match status" value="1"/>
</dbReference>
<dbReference type="SUPFAM" id="SSF141523">
    <property type="entry name" value="L,D-transpeptidase catalytic domain-like"/>
    <property type="match status" value="1"/>
</dbReference>
<evidence type="ECO:0000256" key="5">
    <source>
        <dbReference type="ARBA" id="ARBA00022960"/>
    </source>
</evidence>
<dbReference type="InterPro" id="IPR005490">
    <property type="entry name" value="LD_TPept_cat_dom"/>
</dbReference>
<dbReference type="EC" id="2.3.2.-" evidence="17"/>
<evidence type="ECO:0000256" key="13">
    <source>
        <dbReference type="PROSITE-ProRule" id="PRU01373"/>
    </source>
</evidence>
<feature type="active site" description="Nucleophile" evidence="13">
    <location>
        <position position="351"/>
    </location>
</feature>
<dbReference type="PANTHER" id="PTHR30582">
    <property type="entry name" value="L,D-TRANSPEPTIDASE"/>
    <property type="match status" value="1"/>
</dbReference>
<dbReference type="GO" id="GO:0018104">
    <property type="term" value="P:peptidoglycan-protein cross-linking"/>
    <property type="evidence" value="ECO:0007669"/>
    <property type="project" value="TreeGrafter"/>
</dbReference>
<evidence type="ECO:0000256" key="1">
    <source>
        <dbReference type="ARBA" id="ARBA00004752"/>
    </source>
</evidence>
<keyword evidence="5 13" id="KW-0133">Cell shape</keyword>
<dbReference type="Pfam" id="PF17964">
    <property type="entry name" value="Big_10"/>
    <property type="match status" value="1"/>
</dbReference>
<dbReference type="EMBL" id="CP025198">
    <property type="protein sequence ID" value="AXE37389.1"/>
    <property type="molecule type" value="Genomic_DNA"/>
</dbReference>
<keyword evidence="11 13" id="KW-0961">Cell wall biogenesis/degradation</keyword>
<feature type="active site" description="Proton donor/acceptor" evidence="13">
    <location>
        <position position="333"/>
    </location>
</feature>
<keyword evidence="18" id="KW-1185">Reference proteome</keyword>
<dbReference type="Proteomes" id="UP000251995">
    <property type="component" value="Chromosome"/>
</dbReference>
<keyword evidence="4 15" id="KW-0732">Signal</keyword>
<dbReference type="GO" id="GO:0016746">
    <property type="term" value="F:acyltransferase activity"/>
    <property type="evidence" value="ECO:0007669"/>
    <property type="project" value="UniProtKB-KW"/>
</dbReference>
<evidence type="ECO:0000256" key="2">
    <source>
        <dbReference type="ARBA" id="ARBA00022475"/>
    </source>
</evidence>
<accession>A0A344UQ41</accession>
<dbReference type="Gene3D" id="2.60.40.3710">
    <property type="match status" value="1"/>
</dbReference>
<dbReference type="InterPro" id="IPR041280">
    <property type="entry name" value="Big_10"/>
</dbReference>
<feature type="signal peptide" evidence="15">
    <location>
        <begin position="1"/>
        <end position="31"/>
    </location>
</feature>
<comment type="pathway">
    <text evidence="1 13">Cell wall biogenesis; peptidoglycan biosynthesis.</text>
</comment>
<dbReference type="InterPro" id="IPR038063">
    <property type="entry name" value="Transpep_catalytic_dom"/>
</dbReference>
<evidence type="ECO:0000259" key="16">
    <source>
        <dbReference type="PROSITE" id="PS52029"/>
    </source>
</evidence>
<dbReference type="OrthoDB" id="5242354at2"/>
<dbReference type="CDD" id="cd16913">
    <property type="entry name" value="YkuD_like"/>
    <property type="match status" value="1"/>
</dbReference>
<dbReference type="GO" id="GO:0005576">
    <property type="term" value="C:extracellular region"/>
    <property type="evidence" value="ECO:0007669"/>
    <property type="project" value="TreeGrafter"/>
</dbReference>
<evidence type="ECO:0000256" key="15">
    <source>
        <dbReference type="SAM" id="SignalP"/>
    </source>
</evidence>
<organism evidence="17 18">
    <name type="scientific">Acidipropionibacterium virtanenii</name>
    <dbReference type="NCBI Taxonomy" id="2057246"/>
    <lineage>
        <taxon>Bacteria</taxon>
        <taxon>Bacillati</taxon>
        <taxon>Actinomycetota</taxon>
        <taxon>Actinomycetes</taxon>
        <taxon>Propionibacteriales</taxon>
        <taxon>Propionibacteriaceae</taxon>
        <taxon>Acidipropionibacterium</taxon>
    </lineage>
</organism>
<dbReference type="Pfam" id="PF03734">
    <property type="entry name" value="YkuD"/>
    <property type="match status" value="1"/>
</dbReference>
<feature type="compositionally biased region" description="Low complexity" evidence="14">
    <location>
        <begin position="35"/>
        <end position="55"/>
    </location>
</feature>
<keyword evidence="8" id="KW-0564">Palmitate</keyword>
<dbReference type="PROSITE" id="PS51257">
    <property type="entry name" value="PROKAR_LIPOPROTEIN"/>
    <property type="match status" value="1"/>
</dbReference>
<keyword evidence="10 17" id="KW-0012">Acyltransferase</keyword>
<evidence type="ECO:0000313" key="18">
    <source>
        <dbReference type="Proteomes" id="UP000251995"/>
    </source>
</evidence>
<dbReference type="FunFam" id="2.40.440.10:FF:000005">
    <property type="entry name" value="L,D-transpeptidase 2"/>
    <property type="match status" value="1"/>
</dbReference>
<evidence type="ECO:0000256" key="14">
    <source>
        <dbReference type="SAM" id="MobiDB-lite"/>
    </source>
</evidence>
<evidence type="ECO:0000313" key="17">
    <source>
        <dbReference type="EMBL" id="AXE37389.1"/>
    </source>
</evidence>
<dbReference type="GO" id="GO:0071555">
    <property type="term" value="P:cell wall organization"/>
    <property type="evidence" value="ECO:0007669"/>
    <property type="project" value="UniProtKB-UniRule"/>
</dbReference>
<keyword evidence="2" id="KW-1003">Cell membrane</keyword>
<keyword evidence="7" id="KW-0472">Membrane</keyword>
<evidence type="ECO:0000256" key="8">
    <source>
        <dbReference type="ARBA" id="ARBA00023139"/>
    </source>
</evidence>
<evidence type="ECO:0000256" key="9">
    <source>
        <dbReference type="ARBA" id="ARBA00023288"/>
    </source>
</evidence>
<protein>
    <submittedName>
        <fullName evidence="17">L,D-transpeptidase LppS</fullName>
        <ecNumber evidence="17">2.3.2.-</ecNumber>
    </submittedName>
</protein>
<dbReference type="GO" id="GO:0008360">
    <property type="term" value="P:regulation of cell shape"/>
    <property type="evidence" value="ECO:0007669"/>
    <property type="project" value="UniProtKB-UniRule"/>
</dbReference>
<sequence length="403" mass="42737">MPSFPTRRSVIVGGAALVPLAIAGCSSTSKAAKETSGAAKPSTTPTPTQKPSPATVAVSAQHPLTAVQPTDALTFAVTNGTLTSVAVTNADGEPVDGALSGTDPKKVWTPKAPFRIGSTYTVVATLTGQTGTAKSTTRLTTMSGDTNTTNLLYEDMDVGVGMPVIIKFDNEVADAAKRKAIQNAMTITTTPQQEGAWGWIDNAQLMWRPKEYWKAGTKITVSGKVAGLPTSSHRFLQDNISGSITIGDSRILYVDIANYKMRVTKNGSTVKTIPITTGKANFATRSGTKVIIERDSALTMDSTTVGIPKGDPEYYKLDVKWAMRVTYTGEFIHAAPWSAGSQGSANVSHGCVGTSMADGQWLFNFSRAGDVVVNTGSNRHFQPEQGIGCWCYDWAGWQKLSAV</sequence>